<evidence type="ECO:0000256" key="1">
    <source>
        <dbReference type="SAM" id="MobiDB-lite"/>
    </source>
</evidence>
<evidence type="ECO:0000313" key="3">
    <source>
        <dbReference type="Proteomes" id="UP000265520"/>
    </source>
</evidence>
<protein>
    <submittedName>
        <fullName evidence="2">Uncharacterized protein</fullName>
    </submittedName>
</protein>
<evidence type="ECO:0000313" key="2">
    <source>
        <dbReference type="EMBL" id="MCH94766.1"/>
    </source>
</evidence>
<dbReference type="Proteomes" id="UP000265520">
    <property type="component" value="Unassembled WGS sequence"/>
</dbReference>
<organism evidence="2 3">
    <name type="scientific">Trifolium medium</name>
    <dbReference type="NCBI Taxonomy" id="97028"/>
    <lineage>
        <taxon>Eukaryota</taxon>
        <taxon>Viridiplantae</taxon>
        <taxon>Streptophyta</taxon>
        <taxon>Embryophyta</taxon>
        <taxon>Tracheophyta</taxon>
        <taxon>Spermatophyta</taxon>
        <taxon>Magnoliopsida</taxon>
        <taxon>eudicotyledons</taxon>
        <taxon>Gunneridae</taxon>
        <taxon>Pentapetalae</taxon>
        <taxon>rosids</taxon>
        <taxon>fabids</taxon>
        <taxon>Fabales</taxon>
        <taxon>Fabaceae</taxon>
        <taxon>Papilionoideae</taxon>
        <taxon>50 kb inversion clade</taxon>
        <taxon>NPAAA clade</taxon>
        <taxon>Hologalegina</taxon>
        <taxon>IRL clade</taxon>
        <taxon>Trifolieae</taxon>
        <taxon>Trifolium</taxon>
    </lineage>
</organism>
<reference evidence="2 3" key="1">
    <citation type="journal article" date="2018" name="Front. Plant Sci.">
        <title>Red Clover (Trifolium pratense) and Zigzag Clover (T. medium) - A Picture of Genomic Similarities and Differences.</title>
        <authorList>
            <person name="Dluhosova J."/>
            <person name="Istvanek J."/>
            <person name="Nedelnik J."/>
            <person name="Repkova J."/>
        </authorList>
    </citation>
    <scope>NUCLEOTIDE SEQUENCE [LARGE SCALE GENOMIC DNA]</scope>
    <source>
        <strain evidence="3">cv. 10/8</strain>
        <tissue evidence="2">Leaf</tissue>
    </source>
</reference>
<gene>
    <name evidence="2" type="ORF">A2U01_0015731</name>
</gene>
<dbReference type="AlphaFoldDB" id="A0A392N4L7"/>
<comment type="caution">
    <text evidence="2">The sequence shown here is derived from an EMBL/GenBank/DDBJ whole genome shotgun (WGS) entry which is preliminary data.</text>
</comment>
<accession>A0A392N4L7</accession>
<feature type="region of interest" description="Disordered" evidence="1">
    <location>
        <begin position="1"/>
        <end position="21"/>
    </location>
</feature>
<feature type="compositionally biased region" description="Basic and acidic residues" evidence="1">
    <location>
        <begin position="12"/>
        <end position="21"/>
    </location>
</feature>
<keyword evidence="3" id="KW-1185">Reference proteome</keyword>
<proteinExistence type="predicted"/>
<sequence>MPPPQNTAMHASRSDALGKGKGFETHDLRFQCLAQLPERPADDHSTISASSQNLMVNIQKL</sequence>
<name>A0A392N4L7_9FABA</name>
<dbReference type="EMBL" id="LXQA010028093">
    <property type="protein sequence ID" value="MCH94766.1"/>
    <property type="molecule type" value="Genomic_DNA"/>
</dbReference>